<feature type="transmembrane region" description="Helical" evidence="1">
    <location>
        <begin position="108"/>
        <end position="126"/>
    </location>
</feature>
<reference evidence="2 3" key="1">
    <citation type="submission" date="2019-09" db="EMBL/GenBank/DDBJ databases">
        <title>Genome sequence of Adhaeribacter sp. M2.</title>
        <authorList>
            <person name="Srinivasan S."/>
        </authorList>
    </citation>
    <scope>NUCLEOTIDE SEQUENCE [LARGE SCALE GENOMIC DNA]</scope>
    <source>
        <strain evidence="2 3">M2</strain>
    </source>
</reference>
<evidence type="ECO:0000313" key="2">
    <source>
        <dbReference type="EMBL" id="KAA9340200.1"/>
    </source>
</evidence>
<feature type="transmembrane region" description="Helical" evidence="1">
    <location>
        <begin position="12"/>
        <end position="31"/>
    </location>
</feature>
<dbReference type="AlphaFoldDB" id="A0A5N1J0P2"/>
<feature type="transmembrane region" description="Helical" evidence="1">
    <location>
        <begin position="43"/>
        <end position="63"/>
    </location>
</feature>
<keyword evidence="1" id="KW-1133">Transmembrane helix</keyword>
<protein>
    <recommendedName>
        <fullName evidence="4">Phosphatase PAP2 family protein</fullName>
    </recommendedName>
</protein>
<evidence type="ECO:0000256" key="1">
    <source>
        <dbReference type="SAM" id="Phobius"/>
    </source>
</evidence>
<proteinExistence type="predicted"/>
<evidence type="ECO:0000313" key="3">
    <source>
        <dbReference type="Proteomes" id="UP000326570"/>
    </source>
</evidence>
<sequence>MNAALARFLSVLFHPLLMPTYLFYLVLYWLPESALTFPLDKRWILLTFIFFGTFLVPGIGTYAMFRYGLVNSLELGDRVQRRFPLLFTSFCYATVTYFFQRNLGFSELFYYLMLLITLSVFATYLVSLFWKISAHGVGLGGLLGLLALLNHLLPESGLLYLIILFVLVAGAVLSARLALNEHTPAQVYAGLFTGLVIGGSLMLFV</sequence>
<feature type="transmembrane region" description="Helical" evidence="1">
    <location>
        <begin position="157"/>
        <end position="179"/>
    </location>
</feature>
<keyword evidence="1" id="KW-0812">Transmembrane</keyword>
<feature type="transmembrane region" description="Helical" evidence="1">
    <location>
        <begin position="132"/>
        <end position="150"/>
    </location>
</feature>
<feature type="transmembrane region" description="Helical" evidence="1">
    <location>
        <begin position="83"/>
        <end position="99"/>
    </location>
</feature>
<feature type="transmembrane region" description="Helical" evidence="1">
    <location>
        <begin position="185"/>
        <end position="204"/>
    </location>
</feature>
<dbReference type="EMBL" id="VTWT01000003">
    <property type="protein sequence ID" value="KAA9340200.1"/>
    <property type="molecule type" value="Genomic_DNA"/>
</dbReference>
<keyword evidence="1" id="KW-0472">Membrane</keyword>
<accession>A0A5N1J0P2</accession>
<keyword evidence="3" id="KW-1185">Reference proteome</keyword>
<organism evidence="2 3">
    <name type="scientific">Adhaeribacter soli</name>
    <dbReference type="NCBI Taxonomy" id="2607655"/>
    <lineage>
        <taxon>Bacteria</taxon>
        <taxon>Pseudomonadati</taxon>
        <taxon>Bacteroidota</taxon>
        <taxon>Cytophagia</taxon>
        <taxon>Cytophagales</taxon>
        <taxon>Hymenobacteraceae</taxon>
        <taxon>Adhaeribacter</taxon>
    </lineage>
</organism>
<name>A0A5N1J0P2_9BACT</name>
<dbReference type="Proteomes" id="UP000326570">
    <property type="component" value="Unassembled WGS sequence"/>
</dbReference>
<evidence type="ECO:0008006" key="4">
    <source>
        <dbReference type="Google" id="ProtNLM"/>
    </source>
</evidence>
<comment type="caution">
    <text evidence="2">The sequence shown here is derived from an EMBL/GenBank/DDBJ whole genome shotgun (WGS) entry which is preliminary data.</text>
</comment>
<gene>
    <name evidence="2" type="ORF">F0P94_07585</name>
</gene>